<feature type="transmembrane region" description="Helical" evidence="1">
    <location>
        <begin position="73"/>
        <end position="92"/>
    </location>
</feature>
<dbReference type="AlphaFoldDB" id="A0A4V3FEI8"/>
<gene>
    <name evidence="2" type="ORF">EI77_03364</name>
</gene>
<evidence type="ECO:0000256" key="1">
    <source>
        <dbReference type="SAM" id="Phobius"/>
    </source>
</evidence>
<comment type="caution">
    <text evidence="2">The sequence shown here is derived from an EMBL/GenBank/DDBJ whole genome shotgun (WGS) entry which is preliminary data.</text>
</comment>
<keyword evidence="1" id="KW-1133">Transmembrane helix</keyword>
<feature type="transmembrane region" description="Helical" evidence="1">
    <location>
        <begin position="12"/>
        <end position="34"/>
    </location>
</feature>
<keyword evidence="1" id="KW-0812">Transmembrane</keyword>
<keyword evidence="3" id="KW-1185">Reference proteome</keyword>
<proteinExistence type="predicted"/>
<dbReference type="EMBL" id="SOCA01000007">
    <property type="protein sequence ID" value="TDU67163.1"/>
    <property type="molecule type" value="Genomic_DNA"/>
</dbReference>
<dbReference type="Proteomes" id="UP000295662">
    <property type="component" value="Unassembled WGS sequence"/>
</dbReference>
<dbReference type="RefSeq" id="WP_133796387.1">
    <property type="nucleotide sequence ID" value="NZ_SOCA01000007.1"/>
</dbReference>
<evidence type="ECO:0000313" key="3">
    <source>
        <dbReference type="Proteomes" id="UP000295662"/>
    </source>
</evidence>
<organism evidence="2 3">
    <name type="scientific">Prosthecobacter fusiformis</name>
    <dbReference type="NCBI Taxonomy" id="48464"/>
    <lineage>
        <taxon>Bacteria</taxon>
        <taxon>Pseudomonadati</taxon>
        <taxon>Verrucomicrobiota</taxon>
        <taxon>Verrucomicrobiia</taxon>
        <taxon>Verrucomicrobiales</taxon>
        <taxon>Verrucomicrobiaceae</taxon>
        <taxon>Prosthecobacter</taxon>
    </lineage>
</organism>
<protein>
    <submittedName>
        <fullName evidence="2">Uncharacterized protein</fullName>
    </submittedName>
</protein>
<reference evidence="2 3" key="1">
    <citation type="submission" date="2019-03" db="EMBL/GenBank/DDBJ databases">
        <title>Genomic Encyclopedia of Archaeal and Bacterial Type Strains, Phase II (KMG-II): from individual species to whole genera.</title>
        <authorList>
            <person name="Goeker M."/>
        </authorList>
    </citation>
    <scope>NUCLEOTIDE SEQUENCE [LARGE SCALE GENOMIC DNA]</scope>
    <source>
        <strain evidence="2 3">ATCC 25309</strain>
    </source>
</reference>
<accession>A0A4V3FEI8</accession>
<evidence type="ECO:0000313" key="2">
    <source>
        <dbReference type="EMBL" id="TDU67163.1"/>
    </source>
</evidence>
<sequence>MATQSLFSVKAAIKIAVIHFALTYVFALLAFFTAMGSFTKSVTDEMAFWNMVMWVWTPLARAAFDHAKDNLDIVRLLAISWSCIVGVAAGFFRKNFRFKGDPGWDEK</sequence>
<name>A0A4V3FEI8_9BACT</name>
<keyword evidence="1" id="KW-0472">Membrane</keyword>